<keyword evidence="3" id="KW-0547">Nucleotide-binding</keyword>
<dbReference type="GO" id="GO:0016887">
    <property type="term" value="F:ATP hydrolysis activity"/>
    <property type="evidence" value="ECO:0007669"/>
    <property type="project" value="InterPro"/>
</dbReference>
<gene>
    <name evidence="6" type="ORF">SAMN02745217_03611</name>
</gene>
<dbReference type="Pfam" id="PF00005">
    <property type="entry name" value="ABC_tran"/>
    <property type="match status" value="1"/>
</dbReference>
<dbReference type="InterPro" id="IPR017911">
    <property type="entry name" value="MacB-like_ATP-bd"/>
</dbReference>
<organism evidence="6 7">
    <name type="scientific">Anaerocolumna xylanovorans DSM 12503</name>
    <dbReference type="NCBI Taxonomy" id="1121345"/>
    <lineage>
        <taxon>Bacteria</taxon>
        <taxon>Bacillati</taxon>
        <taxon>Bacillota</taxon>
        <taxon>Clostridia</taxon>
        <taxon>Lachnospirales</taxon>
        <taxon>Lachnospiraceae</taxon>
        <taxon>Anaerocolumna</taxon>
    </lineage>
</organism>
<dbReference type="SMART" id="SM00382">
    <property type="entry name" value="AAA"/>
    <property type="match status" value="1"/>
</dbReference>
<keyword evidence="2" id="KW-0813">Transport</keyword>
<dbReference type="AlphaFoldDB" id="A0A1M7YIE5"/>
<evidence type="ECO:0000259" key="5">
    <source>
        <dbReference type="PROSITE" id="PS50893"/>
    </source>
</evidence>
<dbReference type="RefSeq" id="WP_073590264.1">
    <property type="nucleotide sequence ID" value="NZ_FRFD01000011.1"/>
</dbReference>
<evidence type="ECO:0000313" key="7">
    <source>
        <dbReference type="Proteomes" id="UP000184612"/>
    </source>
</evidence>
<dbReference type="GO" id="GO:0022857">
    <property type="term" value="F:transmembrane transporter activity"/>
    <property type="evidence" value="ECO:0007669"/>
    <property type="project" value="UniProtKB-ARBA"/>
</dbReference>
<dbReference type="SUPFAM" id="SSF52540">
    <property type="entry name" value="P-loop containing nucleoside triphosphate hydrolases"/>
    <property type="match status" value="1"/>
</dbReference>
<evidence type="ECO:0000256" key="4">
    <source>
        <dbReference type="ARBA" id="ARBA00022840"/>
    </source>
</evidence>
<dbReference type="FunFam" id="3.40.50.300:FF:000032">
    <property type="entry name" value="Export ABC transporter ATP-binding protein"/>
    <property type="match status" value="1"/>
</dbReference>
<name>A0A1M7YIE5_9FIRM</name>
<dbReference type="PANTHER" id="PTHR42798:SF2">
    <property type="entry name" value="ABC TRANSPORTER ATP-BINDING PROTEIN MG467-RELATED"/>
    <property type="match status" value="1"/>
</dbReference>
<dbReference type="PROSITE" id="PS50893">
    <property type="entry name" value="ABC_TRANSPORTER_2"/>
    <property type="match status" value="1"/>
</dbReference>
<feature type="domain" description="ABC transporter" evidence="5">
    <location>
        <begin position="3"/>
        <end position="232"/>
    </location>
</feature>
<dbReference type="CDD" id="cd03255">
    <property type="entry name" value="ABC_MJ0796_LolCDE_FtsE"/>
    <property type="match status" value="1"/>
</dbReference>
<keyword evidence="4 6" id="KW-0067">ATP-binding</keyword>
<proteinExistence type="inferred from homology"/>
<evidence type="ECO:0000313" key="6">
    <source>
        <dbReference type="EMBL" id="SHO52359.1"/>
    </source>
</evidence>
<evidence type="ECO:0000256" key="1">
    <source>
        <dbReference type="ARBA" id="ARBA00005417"/>
    </source>
</evidence>
<dbReference type="EMBL" id="FRFD01000011">
    <property type="protein sequence ID" value="SHO52359.1"/>
    <property type="molecule type" value="Genomic_DNA"/>
</dbReference>
<dbReference type="GO" id="GO:0098796">
    <property type="term" value="C:membrane protein complex"/>
    <property type="evidence" value="ECO:0007669"/>
    <property type="project" value="UniProtKB-ARBA"/>
</dbReference>
<accession>A0A1M7YIE5</accession>
<dbReference type="STRING" id="1121345.SAMN02745217_03611"/>
<keyword evidence="7" id="KW-1185">Reference proteome</keyword>
<dbReference type="InterPro" id="IPR027417">
    <property type="entry name" value="P-loop_NTPase"/>
</dbReference>
<protein>
    <submittedName>
        <fullName evidence="6">Putative ABC transport system ATP-binding protein</fullName>
    </submittedName>
</protein>
<reference evidence="6 7" key="1">
    <citation type="submission" date="2016-12" db="EMBL/GenBank/DDBJ databases">
        <authorList>
            <person name="Song W.-J."/>
            <person name="Kurnit D.M."/>
        </authorList>
    </citation>
    <scope>NUCLEOTIDE SEQUENCE [LARGE SCALE GENOMIC DNA]</scope>
    <source>
        <strain evidence="6 7">DSM 12503</strain>
    </source>
</reference>
<comment type="similarity">
    <text evidence="1">Belongs to the ABC transporter superfamily.</text>
</comment>
<evidence type="ECO:0000256" key="3">
    <source>
        <dbReference type="ARBA" id="ARBA00022741"/>
    </source>
</evidence>
<dbReference type="Gene3D" id="3.40.50.300">
    <property type="entry name" value="P-loop containing nucleotide triphosphate hydrolases"/>
    <property type="match status" value="1"/>
</dbReference>
<dbReference type="InterPro" id="IPR003439">
    <property type="entry name" value="ABC_transporter-like_ATP-bd"/>
</dbReference>
<dbReference type="Proteomes" id="UP000184612">
    <property type="component" value="Unassembled WGS sequence"/>
</dbReference>
<dbReference type="InterPro" id="IPR003593">
    <property type="entry name" value="AAA+_ATPase"/>
</dbReference>
<evidence type="ECO:0000256" key="2">
    <source>
        <dbReference type="ARBA" id="ARBA00022448"/>
    </source>
</evidence>
<dbReference type="GO" id="GO:0005524">
    <property type="term" value="F:ATP binding"/>
    <property type="evidence" value="ECO:0007669"/>
    <property type="project" value="UniProtKB-KW"/>
</dbReference>
<dbReference type="PANTHER" id="PTHR42798">
    <property type="entry name" value="LIPOPROTEIN-RELEASING SYSTEM ATP-BINDING PROTEIN LOLD"/>
    <property type="match status" value="1"/>
</dbReference>
<dbReference type="OrthoDB" id="9802264at2"/>
<sequence length="232" mass="25913">MFIKVKNLKKSYGEKENRMVIINDINLNVEKGRICTILGPSGSGKSTLLNLIGGLEEPDSGSIEIDGIDITELNSKKLALFRRNKLGFVFQFYNLIPNLTVRENIEVCEYLSKDSLKVDELIGTLGLEDHQKKFPRQISGGQQQRTALARALSKNPALLLCDEPTGALDYKSSKELLALLEQINKKYNTTILIVTHNNAIANMSHQVINLRDGLVSENYVNEKPVQAADLTW</sequence>